<gene>
    <name evidence="1" type="ORF">E2C01_060299</name>
</gene>
<comment type="caution">
    <text evidence="1">The sequence shown here is derived from an EMBL/GenBank/DDBJ whole genome shotgun (WGS) entry which is preliminary data.</text>
</comment>
<name>A0A5B7HBN8_PORTR</name>
<organism evidence="1 2">
    <name type="scientific">Portunus trituberculatus</name>
    <name type="common">Swimming crab</name>
    <name type="synonym">Neptunus trituberculatus</name>
    <dbReference type="NCBI Taxonomy" id="210409"/>
    <lineage>
        <taxon>Eukaryota</taxon>
        <taxon>Metazoa</taxon>
        <taxon>Ecdysozoa</taxon>
        <taxon>Arthropoda</taxon>
        <taxon>Crustacea</taxon>
        <taxon>Multicrustacea</taxon>
        <taxon>Malacostraca</taxon>
        <taxon>Eumalacostraca</taxon>
        <taxon>Eucarida</taxon>
        <taxon>Decapoda</taxon>
        <taxon>Pleocyemata</taxon>
        <taxon>Brachyura</taxon>
        <taxon>Eubrachyura</taxon>
        <taxon>Portunoidea</taxon>
        <taxon>Portunidae</taxon>
        <taxon>Portuninae</taxon>
        <taxon>Portunus</taxon>
    </lineage>
</organism>
<accession>A0A5B7HBN8</accession>
<protein>
    <submittedName>
        <fullName evidence="1">Uncharacterized protein</fullName>
    </submittedName>
</protein>
<evidence type="ECO:0000313" key="2">
    <source>
        <dbReference type="Proteomes" id="UP000324222"/>
    </source>
</evidence>
<dbReference type="AlphaFoldDB" id="A0A5B7HBN8"/>
<dbReference type="EMBL" id="VSRR010024369">
    <property type="protein sequence ID" value="MPC66154.1"/>
    <property type="molecule type" value="Genomic_DNA"/>
</dbReference>
<reference evidence="1 2" key="1">
    <citation type="submission" date="2019-05" db="EMBL/GenBank/DDBJ databases">
        <title>Another draft genome of Portunus trituberculatus and its Hox gene families provides insights of decapod evolution.</title>
        <authorList>
            <person name="Jeong J.-H."/>
            <person name="Song I."/>
            <person name="Kim S."/>
            <person name="Choi T."/>
            <person name="Kim D."/>
            <person name="Ryu S."/>
            <person name="Kim W."/>
        </authorList>
    </citation>
    <scope>NUCLEOTIDE SEQUENCE [LARGE SCALE GENOMIC DNA]</scope>
    <source>
        <tissue evidence="1">Muscle</tissue>
    </source>
</reference>
<dbReference type="Proteomes" id="UP000324222">
    <property type="component" value="Unassembled WGS sequence"/>
</dbReference>
<keyword evidence="2" id="KW-1185">Reference proteome</keyword>
<proteinExistence type="predicted"/>
<evidence type="ECO:0000313" key="1">
    <source>
        <dbReference type="EMBL" id="MPC66154.1"/>
    </source>
</evidence>
<sequence>MTRPSVLVTFSCSVTVRSVTLSDCLLALLSLAPPLFGPQRRKQIRMPSVFLSAVDVRTANIPTIRPATVIHKEASQTRCQR</sequence>